<dbReference type="PANTHER" id="PTHR40396">
    <property type="entry name" value="ATPASE-LIKE PROTEIN"/>
    <property type="match status" value="1"/>
</dbReference>
<name>A0A1F6D4G7_HANXR</name>
<evidence type="ECO:0000313" key="4">
    <source>
        <dbReference type="Proteomes" id="UP000178606"/>
    </source>
</evidence>
<dbReference type="SUPFAM" id="SSF52540">
    <property type="entry name" value="P-loop containing nucleoside triphosphate hydrolases"/>
    <property type="match status" value="1"/>
</dbReference>
<evidence type="ECO:0000259" key="1">
    <source>
        <dbReference type="Pfam" id="PF13175"/>
    </source>
</evidence>
<dbReference type="InterPro" id="IPR027417">
    <property type="entry name" value="P-loop_NTPase"/>
</dbReference>
<sequence>MKIPVLQSFRLKNFKAVQDSGTVRLTPLTVFIGNNGSGKSSLVEGLETLQAIIEHGLDRAMQQWHGFEHIWNQAVPRKLLKPREGRPYHSNSMSFELRGKTQQNPLTPTQGPFAATMKINAGPGGNELFIQEEKIILKGRIRIERDDTGQVRVQGTEHPAVSDGESILRLWLRGFTQEWQFVSLVPQAMGSPTPQKRTSGPARLAKDGSNIADYLLHIRRTDQSAFDGIVETLQYVLPFARDLQPALTSELERTVYLQLAEGNFKVPGWLLSTGTLRILTLLALLRHPTPPPLIVIEEIENGLDPRTIHLIVDEFRNAVESGRTQVMLTTHSPYLLDLLDLSHIVLVERVNGQPTFTRPADQKSLQEWAKTFGPGRLYTMDRLGREKRS</sequence>
<proteinExistence type="predicted"/>
<dbReference type="PANTHER" id="PTHR40396:SF1">
    <property type="entry name" value="ATPASE AAA-TYPE CORE DOMAIN-CONTAINING PROTEIN"/>
    <property type="match status" value="1"/>
</dbReference>
<dbReference type="PIRSF" id="PIRSF029347">
    <property type="entry name" value="RecF"/>
    <property type="match status" value="1"/>
</dbReference>
<dbReference type="InterPro" id="IPR003959">
    <property type="entry name" value="ATPase_AAA_core"/>
</dbReference>
<dbReference type="GO" id="GO:0016887">
    <property type="term" value="F:ATP hydrolysis activity"/>
    <property type="evidence" value="ECO:0007669"/>
    <property type="project" value="InterPro"/>
</dbReference>
<gene>
    <name evidence="3" type="ORF">A3F84_10140</name>
</gene>
<feature type="domain" description="Endonuclease GajA/Old nuclease/RecF-like AAA" evidence="1">
    <location>
        <begin position="6"/>
        <end position="49"/>
    </location>
</feature>
<dbReference type="GO" id="GO:0005524">
    <property type="term" value="F:ATP binding"/>
    <property type="evidence" value="ECO:0007669"/>
    <property type="project" value="InterPro"/>
</dbReference>
<dbReference type="InterPro" id="IPR014555">
    <property type="entry name" value="RecF-like"/>
</dbReference>
<evidence type="ECO:0000259" key="2">
    <source>
        <dbReference type="Pfam" id="PF13304"/>
    </source>
</evidence>
<dbReference type="InterPro" id="IPR041685">
    <property type="entry name" value="AAA_GajA/Old/RecF-like"/>
</dbReference>
<dbReference type="Proteomes" id="UP000178606">
    <property type="component" value="Unassembled WGS sequence"/>
</dbReference>
<feature type="domain" description="ATPase AAA-type core" evidence="2">
    <location>
        <begin position="235"/>
        <end position="337"/>
    </location>
</feature>
<evidence type="ECO:0000313" key="3">
    <source>
        <dbReference type="EMBL" id="OGG56220.1"/>
    </source>
</evidence>
<dbReference type="Gene3D" id="3.40.50.300">
    <property type="entry name" value="P-loop containing nucleotide triphosphate hydrolases"/>
    <property type="match status" value="2"/>
</dbReference>
<protein>
    <submittedName>
        <fullName evidence="3">Chromosome segregation protein SMC</fullName>
    </submittedName>
</protein>
<reference evidence="3 4" key="1">
    <citation type="journal article" date="2016" name="Nat. Commun.">
        <title>Thousands of microbial genomes shed light on interconnected biogeochemical processes in an aquifer system.</title>
        <authorList>
            <person name="Anantharaman K."/>
            <person name="Brown C.T."/>
            <person name="Hug L.A."/>
            <person name="Sharon I."/>
            <person name="Castelle C.J."/>
            <person name="Probst A.J."/>
            <person name="Thomas B.C."/>
            <person name="Singh A."/>
            <person name="Wilkins M.J."/>
            <person name="Karaoz U."/>
            <person name="Brodie E.L."/>
            <person name="Williams K.H."/>
            <person name="Hubbard S.S."/>
            <person name="Banfield J.F."/>
        </authorList>
    </citation>
    <scope>NUCLEOTIDE SEQUENCE [LARGE SCALE GENOMIC DNA]</scope>
    <source>
        <strain evidence="4">RIFCSPLOWO2_12_FULL_64_10</strain>
    </source>
</reference>
<dbReference type="EMBL" id="MFKF01000040">
    <property type="protein sequence ID" value="OGG56220.1"/>
    <property type="molecule type" value="Genomic_DNA"/>
</dbReference>
<dbReference type="AlphaFoldDB" id="A0A1F6D4G7"/>
<dbReference type="Pfam" id="PF13175">
    <property type="entry name" value="AAA_15"/>
    <property type="match status" value="1"/>
</dbReference>
<comment type="caution">
    <text evidence="3">The sequence shown here is derived from an EMBL/GenBank/DDBJ whole genome shotgun (WGS) entry which is preliminary data.</text>
</comment>
<organism evidence="3 4">
    <name type="scientific">Handelsmanbacteria sp. (strain RIFCSPLOWO2_12_FULL_64_10)</name>
    <dbReference type="NCBI Taxonomy" id="1817868"/>
    <lineage>
        <taxon>Bacteria</taxon>
        <taxon>Candidatus Handelsmaniibacteriota</taxon>
    </lineage>
</organism>
<accession>A0A1F6D4G7</accession>
<dbReference type="Pfam" id="PF13304">
    <property type="entry name" value="AAA_21"/>
    <property type="match status" value="1"/>
</dbReference>